<evidence type="ECO:0000259" key="12">
    <source>
        <dbReference type="SMART" id="SM00986"/>
    </source>
</evidence>
<evidence type="ECO:0000256" key="8">
    <source>
        <dbReference type="ARBA" id="ARBA00023204"/>
    </source>
</evidence>
<protein>
    <recommendedName>
        <fullName evidence="5 9">Uracil-DNA glycosylase</fullName>
        <shortName evidence="9">UDG</shortName>
        <ecNumber evidence="4 9">3.2.2.27</ecNumber>
    </recommendedName>
</protein>
<dbReference type="Proteomes" id="UP001597387">
    <property type="component" value="Unassembled WGS sequence"/>
</dbReference>
<dbReference type="NCBIfam" id="NF003591">
    <property type="entry name" value="PRK05254.1-4"/>
    <property type="match status" value="1"/>
</dbReference>
<feature type="active site" description="Proton acceptor" evidence="9 10">
    <location>
        <position position="66"/>
    </location>
</feature>
<organism evidence="13 14">
    <name type="scientific">Paradesertivirga mongoliensis</name>
    <dbReference type="NCBI Taxonomy" id="2100740"/>
    <lineage>
        <taxon>Bacteria</taxon>
        <taxon>Pseudomonadati</taxon>
        <taxon>Bacteroidota</taxon>
        <taxon>Sphingobacteriia</taxon>
        <taxon>Sphingobacteriales</taxon>
        <taxon>Sphingobacteriaceae</taxon>
        <taxon>Paradesertivirga</taxon>
    </lineage>
</organism>
<evidence type="ECO:0000256" key="9">
    <source>
        <dbReference type="HAMAP-Rule" id="MF_00148"/>
    </source>
</evidence>
<accession>A0ABW4ZRB6</accession>
<dbReference type="InterPro" id="IPR018085">
    <property type="entry name" value="Ura-DNA_Glyclase_AS"/>
</dbReference>
<comment type="catalytic activity">
    <reaction evidence="1 9 11">
        <text>Hydrolyzes single-stranded DNA or mismatched double-stranded DNA and polynucleotides, releasing free uracil.</text>
        <dbReference type="EC" id="3.2.2.27"/>
    </reaction>
</comment>
<comment type="subcellular location">
    <subcellularLocation>
        <location evidence="9">Cytoplasm</location>
    </subcellularLocation>
</comment>
<gene>
    <name evidence="9 13" type="primary">ung</name>
    <name evidence="13" type="ORF">ACFSJU_18265</name>
</gene>
<evidence type="ECO:0000256" key="1">
    <source>
        <dbReference type="ARBA" id="ARBA00001400"/>
    </source>
</evidence>
<dbReference type="HAMAP" id="MF_00148">
    <property type="entry name" value="UDG"/>
    <property type="match status" value="1"/>
</dbReference>
<dbReference type="Gene3D" id="3.40.470.10">
    <property type="entry name" value="Uracil-DNA glycosylase-like domain"/>
    <property type="match status" value="1"/>
</dbReference>
<dbReference type="PROSITE" id="PS00130">
    <property type="entry name" value="U_DNA_GLYCOSYLASE"/>
    <property type="match status" value="1"/>
</dbReference>
<keyword evidence="6 9" id="KW-0227">DNA damage</keyword>
<dbReference type="NCBIfam" id="NF003592">
    <property type="entry name" value="PRK05254.1-5"/>
    <property type="match status" value="1"/>
</dbReference>
<dbReference type="InterPro" id="IPR005122">
    <property type="entry name" value="Uracil-DNA_glycosylase-like"/>
</dbReference>
<evidence type="ECO:0000256" key="3">
    <source>
        <dbReference type="ARBA" id="ARBA00008184"/>
    </source>
</evidence>
<dbReference type="EMBL" id="JBHUHZ010000004">
    <property type="protein sequence ID" value="MFD2164357.1"/>
    <property type="molecule type" value="Genomic_DNA"/>
</dbReference>
<feature type="domain" description="Uracil-DNA glycosylase-like" evidence="12">
    <location>
        <begin position="51"/>
        <end position="210"/>
    </location>
</feature>
<reference evidence="14" key="1">
    <citation type="journal article" date="2019" name="Int. J. Syst. Evol. Microbiol.">
        <title>The Global Catalogue of Microorganisms (GCM) 10K type strain sequencing project: providing services to taxonomists for standard genome sequencing and annotation.</title>
        <authorList>
            <consortium name="The Broad Institute Genomics Platform"/>
            <consortium name="The Broad Institute Genome Sequencing Center for Infectious Disease"/>
            <person name="Wu L."/>
            <person name="Ma J."/>
        </authorList>
    </citation>
    <scope>NUCLEOTIDE SEQUENCE [LARGE SCALE GENOMIC DNA]</scope>
    <source>
        <strain evidence="14">KCTC 42217</strain>
    </source>
</reference>
<evidence type="ECO:0000256" key="10">
    <source>
        <dbReference type="PROSITE-ProRule" id="PRU10072"/>
    </source>
</evidence>
<name>A0ABW4ZRB6_9SPHI</name>
<dbReference type="SMART" id="SM00987">
    <property type="entry name" value="UreE_C"/>
    <property type="match status" value="1"/>
</dbReference>
<comment type="caution">
    <text evidence="13">The sequence shown here is derived from an EMBL/GenBank/DDBJ whole genome shotgun (WGS) entry which is preliminary data.</text>
</comment>
<dbReference type="SUPFAM" id="SSF52141">
    <property type="entry name" value="Uracil-DNA glycosylase-like"/>
    <property type="match status" value="1"/>
</dbReference>
<keyword evidence="14" id="KW-1185">Reference proteome</keyword>
<dbReference type="NCBIfam" id="NF003588">
    <property type="entry name" value="PRK05254.1-1"/>
    <property type="match status" value="1"/>
</dbReference>
<proteinExistence type="inferred from homology"/>
<dbReference type="InterPro" id="IPR036895">
    <property type="entry name" value="Uracil-DNA_glycosylase-like_sf"/>
</dbReference>
<keyword evidence="9" id="KW-0963">Cytoplasm</keyword>
<evidence type="ECO:0000313" key="14">
    <source>
        <dbReference type="Proteomes" id="UP001597387"/>
    </source>
</evidence>
<evidence type="ECO:0000256" key="5">
    <source>
        <dbReference type="ARBA" id="ARBA00018429"/>
    </source>
</evidence>
<keyword evidence="13" id="KW-0326">Glycosidase</keyword>
<keyword evidence="8 9" id="KW-0234">DNA repair</keyword>
<dbReference type="SMART" id="SM00986">
    <property type="entry name" value="UDG"/>
    <property type="match status" value="1"/>
</dbReference>
<evidence type="ECO:0000256" key="4">
    <source>
        <dbReference type="ARBA" id="ARBA00012030"/>
    </source>
</evidence>
<evidence type="ECO:0000256" key="11">
    <source>
        <dbReference type="RuleBase" id="RU003780"/>
    </source>
</evidence>
<evidence type="ECO:0000313" key="13">
    <source>
        <dbReference type="EMBL" id="MFD2164357.1"/>
    </source>
</evidence>
<keyword evidence="7 9" id="KW-0378">Hydrolase</keyword>
<dbReference type="PANTHER" id="PTHR11264:SF0">
    <property type="entry name" value="URACIL-DNA GLYCOSYLASE"/>
    <property type="match status" value="1"/>
</dbReference>
<comment type="similarity">
    <text evidence="3 9 11">Belongs to the uracil-DNA glycosylase (UDG) superfamily. UNG family.</text>
</comment>
<evidence type="ECO:0000256" key="6">
    <source>
        <dbReference type="ARBA" id="ARBA00022763"/>
    </source>
</evidence>
<sequence length="223" mass="25117">MAVQLEESWNRVLGDEFEKEYMKKLKAFLLKEKQEGKTIYPPGNCIFNAFTHTTFDKVKAVIIGQDPYHGPNQAHGLAFSVQKGVAIPPSLRNIYKELQTDIPGFKIPAHGELTKWADEGVLLLNATLTVRAGEAGSHQKKGWEEFTDQAIKVVAEKKEGIVFLLWGRYAQSKAAFIDDNKHYILKAPHPSPLAQGFIGCKHFSKTNDILEKAGKKRIDWQLE</sequence>
<evidence type="ECO:0000256" key="7">
    <source>
        <dbReference type="ARBA" id="ARBA00022801"/>
    </source>
</evidence>
<dbReference type="GO" id="GO:0004844">
    <property type="term" value="F:uracil DNA N-glycosylase activity"/>
    <property type="evidence" value="ECO:0007669"/>
    <property type="project" value="UniProtKB-EC"/>
</dbReference>
<dbReference type="EC" id="3.2.2.27" evidence="4 9"/>
<dbReference type="Pfam" id="PF03167">
    <property type="entry name" value="UDG"/>
    <property type="match status" value="1"/>
</dbReference>
<evidence type="ECO:0000256" key="2">
    <source>
        <dbReference type="ARBA" id="ARBA00002631"/>
    </source>
</evidence>
<dbReference type="NCBIfam" id="NF003589">
    <property type="entry name" value="PRK05254.1-2"/>
    <property type="match status" value="1"/>
</dbReference>
<dbReference type="NCBIfam" id="TIGR00628">
    <property type="entry name" value="ung"/>
    <property type="match status" value="1"/>
</dbReference>
<dbReference type="InterPro" id="IPR002043">
    <property type="entry name" value="UDG_fam1"/>
</dbReference>
<comment type="function">
    <text evidence="2 9 11">Excises uracil residues from the DNA which can arise as a result of misincorporation of dUMP residues by DNA polymerase or due to deamination of cytosine.</text>
</comment>
<dbReference type="PANTHER" id="PTHR11264">
    <property type="entry name" value="URACIL-DNA GLYCOSYLASE"/>
    <property type="match status" value="1"/>
</dbReference>
<dbReference type="CDD" id="cd10027">
    <property type="entry name" value="UDG-F1-like"/>
    <property type="match status" value="1"/>
</dbReference>
<dbReference type="RefSeq" id="WP_255901651.1">
    <property type="nucleotide sequence ID" value="NZ_JAFMZO010000002.1"/>
</dbReference>